<dbReference type="InterPro" id="IPR020846">
    <property type="entry name" value="MFS_dom"/>
</dbReference>
<keyword evidence="2 6" id="KW-0812">Transmembrane</keyword>
<dbReference type="GO" id="GO:0022857">
    <property type="term" value="F:transmembrane transporter activity"/>
    <property type="evidence" value="ECO:0007669"/>
    <property type="project" value="InterPro"/>
</dbReference>
<sequence>MYIYRYIDAGIPAEDAERQSRAIQNVAGRLEPSGRDQRPLEARRVLEVDGEPAQELVVAFRSHTDSASSDISPLAKGRELHDEAEEEGQPWEDLPRSERCRITYREDLQEQAAEARAVWNLFKQDPLEPVRRYFSEYVMPGIGLFLEGYVIFSISNNSTLFKQAYPKCWSTFEDCNETWTEATTYLQLIGILMGQLFFGVMGDWVGRRAAMLLDMSIILAGVILLTASNGPTINGWVICYAWAQWLFGFGIGGEYPMSATRATEESAEHRRYQQRHRGRKVMLAYTMQGWGQFINLSVLILLLLIFNSSGNPPYSSAAAGATWRVTFAVLIPLVLYLIYYRVYVLKELTVLSKAKKKAGVEGYDWKSLRLLFTCFGHRLVGTAGIWFCNDWYFYGNGVFRSTFVGILVGPKAGVLTNWLYSWINAGVQLVGYYGASLSVDYRWLGRKRLTAFSFFMVAAIFAFVAGFYDQLIKKPNIHVFQFLYYFSSFWALYGSHTTSFLLAAESYPSQIRGTAHGISAATGKVGSILVVVWLNYLGNHNKFWITWPFALLGSLLATVFIADNTGLDLAELERRWDYIRAGRAQDYHGLAVHPRHLSLWERHVLHINRQYDLQLNKKMRAQERAEMRRVAQQAEAGNP</sequence>
<organism evidence="8 9">
    <name type="scientific">[Myrmecia] bisecta</name>
    <dbReference type="NCBI Taxonomy" id="41462"/>
    <lineage>
        <taxon>Eukaryota</taxon>
        <taxon>Viridiplantae</taxon>
        <taxon>Chlorophyta</taxon>
        <taxon>core chlorophytes</taxon>
        <taxon>Trebouxiophyceae</taxon>
        <taxon>Trebouxiales</taxon>
        <taxon>Trebouxiaceae</taxon>
        <taxon>Myrmecia</taxon>
    </lineage>
</organism>
<dbReference type="GO" id="GO:0016020">
    <property type="term" value="C:membrane"/>
    <property type="evidence" value="ECO:0007669"/>
    <property type="project" value="UniProtKB-SubCell"/>
</dbReference>
<dbReference type="Proteomes" id="UP001489004">
    <property type="component" value="Unassembled WGS sequence"/>
</dbReference>
<dbReference type="Gene3D" id="1.20.1250.20">
    <property type="entry name" value="MFS general substrate transporter like domains"/>
    <property type="match status" value="1"/>
</dbReference>
<accession>A0AAW1PEW6</accession>
<feature type="transmembrane region" description="Helical" evidence="6">
    <location>
        <begin position="449"/>
        <end position="468"/>
    </location>
</feature>
<evidence type="ECO:0000256" key="6">
    <source>
        <dbReference type="SAM" id="Phobius"/>
    </source>
</evidence>
<feature type="transmembrane region" description="Helical" evidence="6">
    <location>
        <begin position="543"/>
        <end position="562"/>
    </location>
</feature>
<dbReference type="PANTHER" id="PTHR24064">
    <property type="entry name" value="SOLUTE CARRIER FAMILY 22 MEMBER"/>
    <property type="match status" value="1"/>
</dbReference>
<proteinExistence type="predicted"/>
<protein>
    <recommendedName>
        <fullName evidence="7">Major facilitator superfamily (MFS) profile domain-containing protein</fullName>
    </recommendedName>
</protein>
<evidence type="ECO:0000313" key="8">
    <source>
        <dbReference type="EMBL" id="KAK9807016.1"/>
    </source>
</evidence>
<feature type="transmembrane region" description="Helical" evidence="6">
    <location>
        <begin position="318"/>
        <end position="339"/>
    </location>
</feature>
<dbReference type="InterPro" id="IPR036259">
    <property type="entry name" value="MFS_trans_sf"/>
</dbReference>
<feature type="domain" description="Major facilitator superfamily (MFS) profile" evidence="7">
    <location>
        <begin position="136"/>
        <end position="565"/>
    </location>
</feature>
<dbReference type="AlphaFoldDB" id="A0AAW1PEW6"/>
<keyword evidence="4 6" id="KW-0472">Membrane</keyword>
<keyword evidence="3 6" id="KW-1133">Transmembrane helix</keyword>
<evidence type="ECO:0000256" key="1">
    <source>
        <dbReference type="ARBA" id="ARBA00004141"/>
    </source>
</evidence>
<gene>
    <name evidence="8" type="ORF">WJX72_010792</name>
</gene>
<evidence type="ECO:0000256" key="3">
    <source>
        <dbReference type="ARBA" id="ARBA00022989"/>
    </source>
</evidence>
<dbReference type="PROSITE" id="PS50850">
    <property type="entry name" value="MFS"/>
    <property type="match status" value="1"/>
</dbReference>
<feature type="transmembrane region" description="Helical" evidence="6">
    <location>
        <begin position="281"/>
        <end position="306"/>
    </location>
</feature>
<evidence type="ECO:0000313" key="9">
    <source>
        <dbReference type="Proteomes" id="UP001489004"/>
    </source>
</evidence>
<dbReference type="SUPFAM" id="SSF103473">
    <property type="entry name" value="MFS general substrate transporter"/>
    <property type="match status" value="1"/>
</dbReference>
<dbReference type="InterPro" id="IPR005828">
    <property type="entry name" value="MFS_sugar_transport-like"/>
</dbReference>
<comment type="caution">
    <text evidence="8">The sequence shown here is derived from an EMBL/GenBank/DDBJ whole genome shotgun (WGS) entry which is preliminary data.</text>
</comment>
<feature type="transmembrane region" description="Helical" evidence="6">
    <location>
        <begin position="209"/>
        <end position="227"/>
    </location>
</feature>
<dbReference type="EMBL" id="JALJOR010000013">
    <property type="protein sequence ID" value="KAK9807016.1"/>
    <property type="molecule type" value="Genomic_DNA"/>
</dbReference>
<evidence type="ECO:0000256" key="4">
    <source>
        <dbReference type="ARBA" id="ARBA00023136"/>
    </source>
</evidence>
<evidence type="ECO:0000256" key="2">
    <source>
        <dbReference type="ARBA" id="ARBA00022692"/>
    </source>
</evidence>
<reference evidence="8 9" key="1">
    <citation type="journal article" date="2024" name="Nat. Commun.">
        <title>Phylogenomics reveals the evolutionary origins of lichenization in chlorophyte algae.</title>
        <authorList>
            <person name="Puginier C."/>
            <person name="Libourel C."/>
            <person name="Otte J."/>
            <person name="Skaloud P."/>
            <person name="Haon M."/>
            <person name="Grisel S."/>
            <person name="Petersen M."/>
            <person name="Berrin J.G."/>
            <person name="Delaux P.M."/>
            <person name="Dal Grande F."/>
            <person name="Keller J."/>
        </authorList>
    </citation>
    <scope>NUCLEOTIDE SEQUENCE [LARGE SCALE GENOMIC DNA]</scope>
    <source>
        <strain evidence="8 9">SAG 2043</strain>
    </source>
</reference>
<keyword evidence="9" id="KW-1185">Reference proteome</keyword>
<evidence type="ECO:0000259" key="7">
    <source>
        <dbReference type="PROSITE" id="PS50850"/>
    </source>
</evidence>
<feature type="region of interest" description="Disordered" evidence="5">
    <location>
        <begin position="67"/>
        <end position="93"/>
    </location>
</feature>
<name>A0AAW1PEW6_9CHLO</name>
<feature type="transmembrane region" description="Helical" evidence="6">
    <location>
        <begin position="515"/>
        <end position="537"/>
    </location>
</feature>
<dbReference type="Pfam" id="PF00083">
    <property type="entry name" value="Sugar_tr"/>
    <property type="match status" value="2"/>
</dbReference>
<feature type="transmembrane region" description="Helical" evidence="6">
    <location>
        <begin position="185"/>
        <end position="202"/>
    </location>
</feature>
<comment type="subcellular location">
    <subcellularLocation>
        <location evidence="1">Membrane</location>
        <topology evidence="1">Multi-pass membrane protein</topology>
    </subcellularLocation>
</comment>
<evidence type="ECO:0000256" key="5">
    <source>
        <dbReference type="SAM" id="MobiDB-lite"/>
    </source>
</evidence>
<feature type="transmembrane region" description="Helical" evidence="6">
    <location>
        <begin position="483"/>
        <end position="503"/>
    </location>
</feature>